<dbReference type="InterPro" id="IPR001789">
    <property type="entry name" value="Sig_transdc_resp-reg_receiver"/>
</dbReference>
<keyword evidence="5" id="KW-1185">Reference proteome</keyword>
<name>A0A5J4G0U1_9FLAO</name>
<evidence type="ECO:0000313" key="4">
    <source>
        <dbReference type="EMBL" id="GEQ85661.1"/>
    </source>
</evidence>
<protein>
    <submittedName>
        <fullName evidence="4">Uncharacterized protein</fullName>
    </submittedName>
</protein>
<feature type="domain" description="HTH LytTR-type" evidence="3">
    <location>
        <begin position="143"/>
        <end position="239"/>
    </location>
</feature>
<dbReference type="Gene3D" id="2.40.50.1020">
    <property type="entry name" value="LytTr DNA-binding domain"/>
    <property type="match status" value="1"/>
</dbReference>
<dbReference type="PANTHER" id="PTHR37299:SF1">
    <property type="entry name" value="STAGE 0 SPORULATION PROTEIN A HOMOLOG"/>
    <property type="match status" value="1"/>
</dbReference>
<dbReference type="InterPro" id="IPR011006">
    <property type="entry name" value="CheY-like_superfamily"/>
</dbReference>
<dbReference type="PROSITE" id="PS50930">
    <property type="entry name" value="HTH_LYTTR"/>
    <property type="match status" value="1"/>
</dbReference>
<keyword evidence="1" id="KW-0597">Phosphoprotein</keyword>
<dbReference type="RefSeq" id="WP_151893565.1">
    <property type="nucleotide sequence ID" value="NZ_BKCF01000001.1"/>
</dbReference>
<proteinExistence type="predicted"/>
<gene>
    <name evidence="4" type="ORF">ULMS_11690</name>
</gene>
<dbReference type="AlphaFoldDB" id="A0A5J4G0U1"/>
<evidence type="ECO:0000256" key="1">
    <source>
        <dbReference type="PROSITE-ProRule" id="PRU00169"/>
    </source>
</evidence>
<dbReference type="Gene3D" id="3.40.50.2300">
    <property type="match status" value="1"/>
</dbReference>
<dbReference type="Pfam" id="PF00072">
    <property type="entry name" value="Response_reg"/>
    <property type="match status" value="1"/>
</dbReference>
<dbReference type="Proteomes" id="UP000326994">
    <property type="component" value="Unassembled WGS sequence"/>
</dbReference>
<dbReference type="SMART" id="SM00850">
    <property type="entry name" value="LytTR"/>
    <property type="match status" value="1"/>
</dbReference>
<dbReference type="CDD" id="cd17534">
    <property type="entry name" value="REC_DC-like"/>
    <property type="match status" value="1"/>
</dbReference>
<dbReference type="SMART" id="SM00448">
    <property type="entry name" value="REC"/>
    <property type="match status" value="1"/>
</dbReference>
<accession>A0A5J4G0U1</accession>
<sequence length="241" mass="27628">MKTQLRALIVEDEFITANLLKNYLQELGHNVVALAKNAIETIDYLDNEEIDFVFLDIQIQGSRDGIWLAKKIQKDYHLPFIFVSANSEELTVKKAAKAKPLGFIVKPFKKDEIFATIAVALENFDTKKFNVPKATQADDYTFIKTTNGYKKLRYNDIIYIKSEQKYITVYYTSGKMLLRSGLQDFSDTLPHNMFIRVHRSFLINSDKVDHINPNSIVLGNITVPISASYKEEITTNFSINN</sequence>
<dbReference type="PANTHER" id="PTHR37299">
    <property type="entry name" value="TRANSCRIPTIONAL REGULATOR-RELATED"/>
    <property type="match status" value="1"/>
</dbReference>
<dbReference type="GO" id="GO:0003677">
    <property type="term" value="F:DNA binding"/>
    <property type="evidence" value="ECO:0007669"/>
    <property type="project" value="InterPro"/>
</dbReference>
<comment type="caution">
    <text evidence="4">The sequence shown here is derived from an EMBL/GenBank/DDBJ whole genome shotgun (WGS) entry which is preliminary data.</text>
</comment>
<reference evidence="4 5" key="1">
    <citation type="submission" date="2019-08" db="EMBL/GenBank/DDBJ databases">
        <title>Ulvibacter marinistellae sp. nov., isolated from a starfish, Patiria pectinifera.</title>
        <authorList>
            <person name="Kawano K."/>
            <person name="Ushijima N."/>
            <person name="Kihara M."/>
            <person name="Itoh H."/>
        </authorList>
    </citation>
    <scope>NUCLEOTIDE SEQUENCE [LARGE SCALE GENOMIC DNA]</scope>
    <source>
        <strain evidence="4 5">KK4</strain>
    </source>
</reference>
<evidence type="ECO:0000259" key="2">
    <source>
        <dbReference type="PROSITE" id="PS50110"/>
    </source>
</evidence>
<evidence type="ECO:0000259" key="3">
    <source>
        <dbReference type="PROSITE" id="PS50930"/>
    </source>
</evidence>
<dbReference type="InterPro" id="IPR046947">
    <property type="entry name" value="LytR-like"/>
</dbReference>
<dbReference type="OrthoDB" id="2962330at2"/>
<evidence type="ECO:0000313" key="5">
    <source>
        <dbReference type="Proteomes" id="UP000326994"/>
    </source>
</evidence>
<dbReference type="Pfam" id="PF04397">
    <property type="entry name" value="LytTR"/>
    <property type="match status" value="1"/>
</dbReference>
<dbReference type="PROSITE" id="PS50110">
    <property type="entry name" value="RESPONSE_REGULATORY"/>
    <property type="match status" value="1"/>
</dbReference>
<organism evidence="4 5">
    <name type="scientific">Patiriisocius marinistellae</name>
    <dbReference type="NCBI Taxonomy" id="2494560"/>
    <lineage>
        <taxon>Bacteria</taxon>
        <taxon>Pseudomonadati</taxon>
        <taxon>Bacteroidota</taxon>
        <taxon>Flavobacteriia</taxon>
        <taxon>Flavobacteriales</taxon>
        <taxon>Flavobacteriaceae</taxon>
        <taxon>Patiriisocius</taxon>
    </lineage>
</organism>
<feature type="modified residue" description="4-aspartylphosphate" evidence="1">
    <location>
        <position position="56"/>
    </location>
</feature>
<dbReference type="GO" id="GO:0000156">
    <property type="term" value="F:phosphorelay response regulator activity"/>
    <property type="evidence" value="ECO:0007669"/>
    <property type="project" value="InterPro"/>
</dbReference>
<feature type="domain" description="Response regulatory" evidence="2">
    <location>
        <begin position="6"/>
        <end position="121"/>
    </location>
</feature>
<dbReference type="EMBL" id="BKCF01000001">
    <property type="protein sequence ID" value="GEQ85661.1"/>
    <property type="molecule type" value="Genomic_DNA"/>
</dbReference>
<dbReference type="SUPFAM" id="SSF52172">
    <property type="entry name" value="CheY-like"/>
    <property type="match status" value="1"/>
</dbReference>
<dbReference type="InterPro" id="IPR007492">
    <property type="entry name" value="LytTR_DNA-bd_dom"/>
</dbReference>